<name>A0A9N9FTZ6_9GLOM</name>
<dbReference type="AlphaFoldDB" id="A0A9N9FTZ6"/>
<sequence length="64" mass="6900">MLLICNDFVVTSLPIKRDCYWSLCGQETGYGTWVPGETGIVNFGIPNAGITNASPILPLNINNS</sequence>
<keyword evidence="2" id="KW-1185">Reference proteome</keyword>
<gene>
    <name evidence="1" type="ORF">AGERDE_LOCUS7202</name>
</gene>
<dbReference type="Proteomes" id="UP000789831">
    <property type="component" value="Unassembled WGS sequence"/>
</dbReference>
<reference evidence="1" key="1">
    <citation type="submission" date="2021-06" db="EMBL/GenBank/DDBJ databases">
        <authorList>
            <person name="Kallberg Y."/>
            <person name="Tangrot J."/>
            <person name="Rosling A."/>
        </authorList>
    </citation>
    <scope>NUCLEOTIDE SEQUENCE</scope>
    <source>
        <strain evidence="1">MT106</strain>
    </source>
</reference>
<dbReference type="EMBL" id="CAJVPL010001267">
    <property type="protein sequence ID" value="CAG8562100.1"/>
    <property type="molecule type" value="Genomic_DNA"/>
</dbReference>
<protein>
    <submittedName>
        <fullName evidence="1">12320_t:CDS:1</fullName>
    </submittedName>
</protein>
<accession>A0A9N9FTZ6</accession>
<comment type="caution">
    <text evidence="1">The sequence shown here is derived from an EMBL/GenBank/DDBJ whole genome shotgun (WGS) entry which is preliminary data.</text>
</comment>
<feature type="non-terminal residue" evidence="1">
    <location>
        <position position="1"/>
    </location>
</feature>
<evidence type="ECO:0000313" key="1">
    <source>
        <dbReference type="EMBL" id="CAG8562100.1"/>
    </source>
</evidence>
<organism evidence="1 2">
    <name type="scientific">Ambispora gerdemannii</name>
    <dbReference type="NCBI Taxonomy" id="144530"/>
    <lineage>
        <taxon>Eukaryota</taxon>
        <taxon>Fungi</taxon>
        <taxon>Fungi incertae sedis</taxon>
        <taxon>Mucoromycota</taxon>
        <taxon>Glomeromycotina</taxon>
        <taxon>Glomeromycetes</taxon>
        <taxon>Archaeosporales</taxon>
        <taxon>Ambisporaceae</taxon>
        <taxon>Ambispora</taxon>
    </lineage>
</organism>
<evidence type="ECO:0000313" key="2">
    <source>
        <dbReference type="Proteomes" id="UP000789831"/>
    </source>
</evidence>
<proteinExistence type="predicted"/>